<dbReference type="AlphaFoldDB" id="I1CAI6"/>
<proteinExistence type="predicted"/>
<evidence type="ECO:0000256" key="1">
    <source>
        <dbReference type="SAM" id="MobiDB-lite"/>
    </source>
</evidence>
<dbReference type="Proteomes" id="UP000009138">
    <property type="component" value="Unassembled WGS sequence"/>
</dbReference>
<evidence type="ECO:0000313" key="3">
    <source>
        <dbReference type="Proteomes" id="UP000009138"/>
    </source>
</evidence>
<dbReference type="RefSeq" id="XP_067520862.1">
    <property type="nucleotide sequence ID" value="XM_067664761.1"/>
</dbReference>
<sequence length="394" mass="45454">MDQAQAMVFLANEWLKVKPETINGMLPDLPKNFDNKVTDVSQLNLEADESEMIVCYTTSTTNNEETAEGNIDETEENDNTEQDEQCVDIVECKNRLREAYETIIMYEVPLDDLDRKLHCRIRMRLADSCAELNVKRANRSSILFYKTPLNRAATVQYCTRAFERFKVLPVVLVFEVKMFTSKEFEKKFVPKVNAPYLLETSCEFWAQEANFISLKSIENHIKMDMNQLVALTYFTICQSPSLGSLEYAGDLTVRFLYSICKANMKKKGDSKIIEIIDQSTEQIKKAIELDEEDPILTAEKCKGFAEQLLETIQVQKRKLVEVYELDIEASQKQQKKYTTGDFKFIKSNSEPGKPKNWKKIFNEGKAKGLFASYTSSNALKSSYHHTKKREKIKE</sequence>
<reference evidence="2 3" key="1">
    <citation type="journal article" date="2009" name="PLoS Genet.">
        <title>Genomic analysis of the basal lineage fungus Rhizopus oryzae reveals a whole-genome duplication.</title>
        <authorList>
            <person name="Ma L.-J."/>
            <person name="Ibrahim A.S."/>
            <person name="Skory C."/>
            <person name="Grabherr M.G."/>
            <person name="Burger G."/>
            <person name="Butler M."/>
            <person name="Elias M."/>
            <person name="Idnurm A."/>
            <person name="Lang B.F."/>
            <person name="Sone T."/>
            <person name="Abe A."/>
            <person name="Calvo S.E."/>
            <person name="Corrochano L.M."/>
            <person name="Engels R."/>
            <person name="Fu J."/>
            <person name="Hansberg W."/>
            <person name="Kim J.-M."/>
            <person name="Kodira C.D."/>
            <person name="Koehrsen M.J."/>
            <person name="Liu B."/>
            <person name="Miranda-Saavedra D."/>
            <person name="O'Leary S."/>
            <person name="Ortiz-Castellanos L."/>
            <person name="Poulter R."/>
            <person name="Rodriguez-Romero J."/>
            <person name="Ruiz-Herrera J."/>
            <person name="Shen Y.-Q."/>
            <person name="Zeng Q."/>
            <person name="Galagan J."/>
            <person name="Birren B.W."/>
            <person name="Cuomo C.A."/>
            <person name="Wickes B.L."/>
        </authorList>
    </citation>
    <scope>NUCLEOTIDE SEQUENCE [LARGE SCALE GENOMIC DNA]</scope>
    <source>
        <strain evidence="3">RA 99-880 / ATCC MYA-4621 / FGSC 9543 / NRRL 43880</strain>
    </source>
</reference>
<dbReference type="EMBL" id="CH476738">
    <property type="protein sequence ID" value="EIE85466.1"/>
    <property type="molecule type" value="Genomic_DNA"/>
</dbReference>
<organism evidence="2 3">
    <name type="scientific">Rhizopus delemar (strain RA 99-880 / ATCC MYA-4621 / FGSC 9543 / NRRL 43880)</name>
    <name type="common">Mucormycosis agent</name>
    <name type="synonym">Rhizopus arrhizus var. delemar</name>
    <dbReference type="NCBI Taxonomy" id="246409"/>
    <lineage>
        <taxon>Eukaryota</taxon>
        <taxon>Fungi</taxon>
        <taxon>Fungi incertae sedis</taxon>
        <taxon>Mucoromycota</taxon>
        <taxon>Mucoromycotina</taxon>
        <taxon>Mucoromycetes</taxon>
        <taxon>Mucorales</taxon>
        <taxon>Mucorineae</taxon>
        <taxon>Rhizopodaceae</taxon>
        <taxon>Rhizopus</taxon>
    </lineage>
</organism>
<dbReference type="OrthoDB" id="2276458at2759"/>
<dbReference type="GeneID" id="93617142"/>
<accession>I1CAI6</accession>
<dbReference type="InParanoid" id="I1CAI6"/>
<dbReference type="eggNOG" id="ENOG502SV2F">
    <property type="taxonomic scope" value="Eukaryota"/>
</dbReference>
<feature type="compositionally biased region" description="Acidic residues" evidence="1">
    <location>
        <begin position="65"/>
        <end position="83"/>
    </location>
</feature>
<keyword evidence="3" id="KW-1185">Reference proteome</keyword>
<dbReference type="VEuPathDB" id="FungiDB:RO3G_10176"/>
<feature type="region of interest" description="Disordered" evidence="1">
    <location>
        <begin position="59"/>
        <end position="83"/>
    </location>
</feature>
<evidence type="ECO:0000313" key="2">
    <source>
        <dbReference type="EMBL" id="EIE85466.1"/>
    </source>
</evidence>
<gene>
    <name evidence="2" type="ORF">RO3G_10176</name>
</gene>
<protein>
    <submittedName>
        <fullName evidence="2">Uncharacterized protein</fullName>
    </submittedName>
</protein>
<name>I1CAI6_RHIO9</name>